<dbReference type="InterPro" id="IPR006076">
    <property type="entry name" value="FAD-dep_OxRdtase"/>
</dbReference>
<comment type="caution">
    <text evidence="3">The sequence shown here is derived from an EMBL/GenBank/DDBJ whole genome shotgun (WGS) entry which is preliminary data.</text>
</comment>
<dbReference type="RefSeq" id="WP_095638599.1">
    <property type="nucleotide sequence ID" value="NZ_NSJZ01000001.1"/>
</dbReference>
<dbReference type="Gene3D" id="3.30.9.10">
    <property type="entry name" value="D-Amino Acid Oxidase, subunit A, domain 2"/>
    <property type="match status" value="1"/>
</dbReference>
<dbReference type="SUPFAM" id="SSF51905">
    <property type="entry name" value="FAD/NAD(P)-binding domain"/>
    <property type="match status" value="1"/>
</dbReference>
<dbReference type="Gene3D" id="3.50.50.60">
    <property type="entry name" value="FAD/NAD(P)-binding domain"/>
    <property type="match status" value="1"/>
</dbReference>
<evidence type="ECO:0000313" key="4">
    <source>
        <dbReference type="Proteomes" id="UP000218023"/>
    </source>
</evidence>
<proteinExistence type="predicted"/>
<gene>
    <name evidence="3" type="ORF">CK240_01735</name>
</gene>
<organism evidence="3 4">
    <name type="scientific">Paracoccus salipaludis</name>
    <dbReference type="NCBI Taxonomy" id="2032623"/>
    <lineage>
        <taxon>Bacteria</taxon>
        <taxon>Pseudomonadati</taxon>
        <taxon>Pseudomonadota</taxon>
        <taxon>Alphaproteobacteria</taxon>
        <taxon>Rhodobacterales</taxon>
        <taxon>Paracoccaceae</taxon>
        <taxon>Paracoccus</taxon>
    </lineage>
</organism>
<keyword evidence="1" id="KW-0560">Oxidoreductase</keyword>
<accession>A0A2A2GNU1</accession>
<sequence>MPSTDALPGAGGAGQVARAGSAPVHRAARLPELDGPAAWDAILAPRVPMPPLEGRHAADFAIIGGGFAGLSAARRLLQLAPRVRVALLDAGQIGQGSAGRNSGFMIDLPHELTSEDYAGASSDSDRRLIAMNRHAIAFGAEAVGEYGIAPGYFRGDGKINGAASEAAHKRNVAYAAHLAALGETCEILDAAEMRRVTGSPHYRSGLFTPGTVMLQPAGYVRGMALGLSSRVAIHENSPVRELVRLDHGWSVRTARGQVDAGAVIMANNGQLESFGFARGRLMHIFLFACMTAELPPEALARLGGADRWGITPSDPMGTTMRRISAEQGGNRIVTRTVAKMLPGMRTTRGQMDRARAVMREKFDTRFPQLAGMPMQYAWAGHLCLSRNNVAVTGRIDRNLYAACVCNGLGTTRSTLTGIAAAETALGHQTEVTRFFAAEPPPAKLPPAALAKLGANLFLRWKEWRAHNE</sequence>
<dbReference type="Proteomes" id="UP000218023">
    <property type="component" value="Unassembled WGS sequence"/>
</dbReference>
<evidence type="ECO:0000259" key="2">
    <source>
        <dbReference type="Pfam" id="PF01266"/>
    </source>
</evidence>
<dbReference type="AlphaFoldDB" id="A0A2A2GNU1"/>
<evidence type="ECO:0000313" key="3">
    <source>
        <dbReference type="EMBL" id="PAU98880.1"/>
    </source>
</evidence>
<dbReference type="PANTHER" id="PTHR13847">
    <property type="entry name" value="SARCOSINE DEHYDROGENASE-RELATED"/>
    <property type="match status" value="1"/>
</dbReference>
<feature type="domain" description="FAD dependent oxidoreductase" evidence="2">
    <location>
        <begin position="59"/>
        <end position="422"/>
    </location>
</feature>
<dbReference type="EMBL" id="NSJZ01000001">
    <property type="protein sequence ID" value="PAU98880.1"/>
    <property type="molecule type" value="Genomic_DNA"/>
</dbReference>
<reference evidence="3 4" key="1">
    <citation type="submission" date="2017-09" db="EMBL/GenBank/DDBJ databases">
        <title>Paracoccus alkalisoli sp. nov., isolated from saline alkaline soil.</title>
        <authorList>
            <person name="Dong X."/>
            <person name="Zhang G."/>
        </authorList>
    </citation>
    <scope>NUCLEOTIDE SEQUENCE [LARGE SCALE GENOMIC DNA]</scope>
    <source>
        <strain evidence="3 4">WN007</strain>
    </source>
</reference>
<protein>
    <submittedName>
        <fullName evidence="3">FAD-dependent oxidoreductase</fullName>
    </submittedName>
</protein>
<dbReference type="OrthoDB" id="311718at2"/>
<dbReference type="GO" id="GO:0005737">
    <property type="term" value="C:cytoplasm"/>
    <property type="evidence" value="ECO:0007669"/>
    <property type="project" value="TreeGrafter"/>
</dbReference>
<evidence type="ECO:0000256" key="1">
    <source>
        <dbReference type="ARBA" id="ARBA00023002"/>
    </source>
</evidence>
<name>A0A2A2GNU1_9RHOB</name>
<dbReference type="GO" id="GO:0016491">
    <property type="term" value="F:oxidoreductase activity"/>
    <property type="evidence" value="ECO:0007669"/>
    <property type="project" value="UniProtKB-KW"/>
</dbReference>
<keyword evidence="4" id="KW-1185">Reference proteome</keyword>
<dbReference type="InterPro" id="IPR036188">
    <property type="entry name" value="FAD/NAD-bd_sf"/>
</dbReference>
<dbReference type="Pfam" id="PF01266">
    <property type="entry name" value="DAO"/>
    <property type="match status" value="1"/>
</dbReference>
<dbReference type="PANTHER" id="PTHR13847:SF281">
    <property type="entry name" value="FAD DEPENDENT OXIDOREDUCTASE DOMAIN-CONTAINING PROTEIN"/>
    <property type="match status" value="1"/>
</dbReference>